<proteinExistence type="inferred from homology"/>
<sequence length="130" mass="13940">MSKVIINTENAPAAIGTYSQAVKIGTTVYLSGQIPLVPATMEFISEDFRAQAVQVFKNLAAVCEAAGGELQDMVKVQIYLVDLGQFAIVNEVMAEFFETPYPARAAIGVKALPKGAQIEIDGIMELKSTN</sequence>
<dbReference type="PANTHER" id="PTHR11803:SF39">
    <property type="entry name" value="2-IMINOBUTANOATE_2-IMINOPROPANOATE DEAMINASE"/>
    <property type="match status" value="1"/>
</dbReference>
<evidence type="ECO:0000313" key="3">
    <source>
        <dbReference type="Proteomes" id="UP000053718"/>
    </source>
</evidence>
<accession>A0A094IQW9</accession>
<dbReference type="GO" id="GO:0019239">
    <property type="term" value="F:deaminase activity"/>
    <property type="evidence" value="ECO:0007669"/>
    <property type="project" value="TreeGrafter"/>
</dbReference>
<dbReference type="PANTHER" id="PTHR11803">
    <property type="entry name" value="2-IMINOBUTANOATE/2-IMINOPROPANOATE DEAMINASE RIDA"/>
    <property type="match status" value="1"/>
</dbReference>
<dbReference type="SUPFAM" id="SSF55298">
    <property type="entry name" value="YjgF-like"/>
    <property type="match status" value="1"/>
</dbReference>
<organism evidence="2 3">
    <name type="scientific">Pseudidiomarina atlantica</name>
    <dbReference type="NCBI Taxonomy" id="1517416"/>
    <lineage>
        <taxon>Bacteria</taxon>
        <taxon>Pseudomonadati</taxon>
        <taxon>Pseudomonadota</taxon>
        <taxon>Gammaproteobacteria</taxon>
        <taxon>Alteromonadales</taxon>
        <taxon>Idiomarinaceae</taxon>
        <taxon>Pseudidiomarina</taxon>
    </lineage>
</organism>
<gene>
    <name evidence="2" type="ORF">IDAT_03970</name>
</gene>
<dbReference type="Pfam" id="PF01042">
    <property type="entry name" value="Ribonuc_L-PSP"/>
    <property type="match status" value="1"/>
</dbReference>
<dbReference type="InterPro" id="IPR019897">
    <property type="entry name" value="RidA_CS"/>
</dbReference>
<reference evidence="2 3" key="1">
    <citation type="submission" date="2014-06" db="EMBL/GenBank/DDBJ databases">
        <title>Draft genome sequence of Idiomarina sp. MCCC 1A10513.</title>
        <authorList>
            <person name="Du J."/>
            <person name="Lai Q."/>
            <person name="Shao Z."/>
        </authorList>
    </citation>
    <scope>NUCLEOTIDE SEQUENCE [LARGE SCALE GENOMIC DNA]</scope>
    <source>
        <strain evidence="2 3">MCCC 1A10513</strain>
    </source>
</reference>
<dbReference type="CDD" id="cd00448">
    <property type="entry name" value="YjgF_YER057c_UK114_family"/>
    <property type="match status" value="1"/>
</dbReference>
<evidence type="ECO:0000313" key="2">
    <source>
        <dbReference type="EMBL" id="KFZ29512.1"/>
    </source>
</evidence>
<dbReference type="eggNOG" id="COG0251">
    <property type="taxonomic scope" value="Bacteria"/>
</dbReference>
<dbReference type="GO" id="GO:0005829">
    <property type="term" value="C:cytosol"/>
    <property type="evidence" value="ECO:0007669"/>
    <property type="project" value="TreeGrafter"/>
</dbReference>
<dbReference type="RefSeq" id="WP_034730695.1">
    <property type="nucleotide sequence ID" value="NZ_JPIN01000002.1"/>
</dbReference>
<keyword evidence="3" id="KW-1185">Reference proteome</keyword>
<dbReference type="EMBL" id="JPIN01000002">
    <property type="protein sequence ID" value="KFZ29512.1"/>
    <property type="molecule type" value="Genomic_DNA"/>
</dbReference>
<dbReference type="FunFam" id="3.30.1330.40:FF:000001">
    <property type="entry name" value="L-PSP family endoribonuclease"/>
    <property type="match status" value="1"/>
</dbReference>
<dbReference type="InterPro" id="IPR035959">
    <property type="entry name" value="RutC-like_sf"/>
</dbReference>
<protein>
    <submittedName>
        <fullName evidence="2">Endoribonuclease</fullName>
    </submittedName>
</protein>
<comment type="caution">
    <text evidence="2">The sequence shown here is derived from an EMBL/GenBank/DDBJ whole genome shotgun (WGS) entry which is preliminary data.</text>
</comment>
<dbReference type="AlphaFoldDB" id="A0A094IQW9"/>
<dbReference type="OrthoDB" id="9803101at2"/>
<dbReference type="PROSITE" id="PS01094">
    <property type="entry name" value="UPF0076"/>
    <property type="match status" value="1"/>
</dbReference>
<dbReference type="NCBIfam" id="TIGR00004">
    <property type="entry name" value="Rid family detoxifying hydrolase"/>
    <property type="match status" value="1"/>
</dbReference>
<dbReference type="InterPro" id="IPR006175">
    <property type="entry name" value="YjgF/YER057c/UK114"/>
</dbReference>
<comment type="similarity">
    <text evidence="1">Belongs to the RutC family.</text>
</comment>
<evidence type="ECO:0000256" key="1">
    <source>
        <dbReference type="ARBA" id="ARBA00010552"/>
    </source>
</evidence>
<dbReference type="STRING" id="1517416.IDAT_03970"/>
<dbReference type="Gene3D" id="3.30.1330.40">
    <property type="entry name" value="RutC-like"/>
    <property type="match status" value="1"/>
</dbReference>
<dbReference type="InterPro" id="IPR006056">
    <property type="entry name" value="RidA"/>
</dbReference>
<name>A0A094IQW9_9GAMM</name>
<dbReference type="Proteomes" id="UP000053718">
    <property type="component" value="Unassembled WGS sequence"/>
</dbReference>